<feature type="region of interest" description="Disordered" evidence="1">
    <location>
        <begin position="20"/>
        <end position="50"/>
    </location>
</feature>
<organism evidence="2">
    <name type="scientific">Dolosigranulum savutiense</name>
    <dbReference type="NCBI Taxonomy" id="3110288"/>
    <lineage>
        <taxon>Bacteria</taxon>
        <taxon>Bacillati</taxon>
        <taxon>Bacillota</taxon>
        <taxon>Bacilli</taxon>
        <taxon>Lactobacillales</taxon>
        <taxon>Carnobacteriaceae</taxon>
        <taxon>Dolosigranulum</taxon>
    </lineage>
</organism>
<feature type="compositionally biased region" description="Low complexity" evidence="1">
    <location>
        <begin position="34"/>
        <end position="43"/>
    </location>
</feature>
<evidence type="ECO:0000256" key="1">
    <source>
        <dbReference type="SAM" id="MobiDB-lite"/>
    </source>
</evidence>
<dbReference type="EMBL" id="CP142433">
    <property type="protein sequence ID" value="XBC46020.1"/>
    <property type="molecule type" value="Genomic_DNA"/>
</dbReference>
<reference evidence="2" key="1">
    <citation type="submission" date="2023-12" db="EMBL/GenBank/DDBJ databases">
        <title>Dolosigranulum savutii sp. nov. isolated from human upper respiratory samples collected in Botswana.</title>
        <authorList>
            <person name="Kelly M.S."/>
        </authorList>
    </citation>
    <scope>NUCLEOTIDE SEQUENCE</scope>
    <source>
        <strain evidence="2">MSK433</strain>
    </source>
</reference>
<evidence type="ECO:0000313" key="2">
    <source>
        <dbReference type="EMBL" id="XBC46020.1"/>
    </source>
</evidence>
<proteinExistence type="predicted"/>
<name>A0AB74TS94_9LACT</name>
<dbReference type="AlphaFoldDB" id="A0AB74TS94"/>
<sequence length="50" mass="5575">MITEPMMELVTEPMMELVTEPTTEPNGTDGNGTDDGTTMVTGNSTRRWWL</sequence>
<gene>
    <name evidence="2" type="ORF">VUQ08_09310</name>
</gene>
<protein>
    <submittedName>
        <fullName evidence="2">Uncharacterized protein</fullName>
    </submittedName>
</protein>
<dbReference type="RefSeq" id="WP_347300385.1">
    <property type="nucleotide sequence ID" value="NZ_CP142433.1"/>
</dbReference>
<accession>A0AB74TS94</accession>